<sequence>MAKYVVKRLLYAIPLVLLVTILTFILIQLAPYDAVDSSVTPNMSAETIAMIRQQKGLDQPAIVQYFYWLKNIFHWDFGYSLVGHQSIGESLLQKIPNTIVLVLPSYVTALILACILGIFAGDRSDKFSGKLIEKLAGIGIATPTFWLAMLLIYFFGYHLNLLPIIGMRTIGVENDLLDFLKHFILPYITLVFAFTPELIRYIRSATMRQLEAEYVLVQRAFGASKKEILIKHVFKNIMTPIAIQIGIFFPTMITGAIITESIYSWPGVGNFFLTAAKALDYPIIMAIVLLSSVMVIIGNLVADVLVILIDPRIRGGRL</sequence>
<dbReference type="RefSeq" id="WP_218324428.1">
    <property type="nucleotide sequence ID" value="NZ_JAHUZB010000001.1"/>
</dbReference>
<evidence type="ECO:0000313" key="9">
    <source>
        <dbReference type="EMBL" id="MBV7389363.1"/>
    </source>
</evidence>
<evidence type="ECO:0000256" key="6">
    <source>
        <dbReference type="ARBA" id="ARBA00023136"/>
    </source>
</evidence>
<dbReference type="Pfam" id="PF19300">
    <property type="entry name" value="BPD_transp_1_N"/>
    <property type="match status" value="1"/>
</dbReference>
<dbReference type="Pfam" id="PF00528">
    <property type="entry name" value="BPD_transp_1"/>
    <property type="match status" value="1"/>
</dbReference>
<comment type="subcellular location">
    <subcellularLocation>
        <location evidence="1 7">Cell membrane</location>
        <topology evidence="1 7">Multi-pass membrane protein</topology>
    </subcellularLocation>
</comment>
<accession>A0ABS6T8Z3</accession>
<keyword evidence="3" id="KW-1003">Cell membrane</keyword>
<feature type="transmembrane region" description="Helical" evidence="7">
    <location>
        <begin position="131"/>
        <end position="159"/>
    </location>
</feature>
<name>A0ABS6T8Z3_9ENTE</name>
<evidence type="ECO:0000256" key="3">
    <source>
        <dbReference type="ARBA" id="ARBA00022475"/>
    </source>
</evidence>
<reference evidence="9 10" key="1">
    <citation type="submission" date="2021-06" db="EMBL/GenBank/DDBJ databases">
        <title>Enterococcus alishanensis sp. nov., a novel lactic acid bacterium isolated from fresh coffee beans.</title>
        <authorList>
            <person name="Chen Y.-S."/>
        </authorList>
    </citation>
    <scope>NUCLEOTIDE SEQUENCE [LARGE SCALE GENOMIC DNA]</scope>
    <source>
        <strain evidence="9 10">ALS3</strain>
    </source>
</reference>
<feature type="transmembrane region" description="Helical" evidence="7">
    <location>
        <begin position="9"/>
        <end position="30"/>
    </location>
</feature>
<evidence type="ECO:0000256" key="2">
    <source>
        <dbReference type="ARBA" id="ARBA00022448"/>
    </source>
</evidence>
<feature type="transmembrane region" description="Helical" evidence="7">
    <location>
        <begin position="99"/>
        <end position="119"/>
    </location>
</feature>
<feature type="transmembrane region" description="Helical" evidence="7">
    <location>
        <begin position="179"/>
        <end position="199"/>
    </location>
</feature>
<evidence type="ECO:0000313" key="10">
    <source>
        <dbReference type="Proteomes" id="UP000774130"/>
    </source>
</evidence>
<feature type="domain" description="ABC transmembrane type-1" evidence="8">
    <location>
        <begin position="95"/>
        <end position="302"/>
    </location>
</feature>
<keyword evidence="6 7" id="KW-0472">Membrane</keyword>
<evidence type="ECO:0000259" key="8">
    <source>
        <dbReference type="PROSITE" id="PS50928"/>
    </source>
</evidence>
<keyword evidence="4 7" id="KW-0812">Transmembrane</keyword>
<dbReference type="PANTHER" id="PTHR43163">
    <property type="entry name" value="DIPEPTIDE TRANSPORT SYSTEM PERMEASE PROTEIN DPPB-RELATED"/>
    <property type="match status" value="1"/>
</dbReference>
<keyword evidence="10" id="KW-1185">Reference proteome</keyword>
<evidence type="ECO:0000256" key="5">
    <source>
        <dbReference type="ARBA" id="ARBA00022989"/>
    </source>
</evidence>
<feature type="transmembrane region" description="Helical" evidence="7">
    <location>
        <begin position="283"/>
        <end position="309"/>
    </location>
</feature>
<evidence type="ECO:0000256" key="7">
    <source>
        <dbReference type="RuleBase" id="RU363032"/>
    </source>
</evidence>
<protein>
    <submittedName>
        <fullName evidence="9">ABC transporter permease</fullName>
    </submittedName>
</protein>
<comment type="similarity">
    <text evidence="7">Belongs to the binding-protein-dependent transport system permease family.</text>
</comment>
<keyword evidence="5 7" id="KW-1133">Transmembrane helix</keyword>
<evidence type="ECO:0000256" key="1">
    <source>
        <dbReference type="ARBA" id="ARBA00004651"/>
    </source>
</evidence>
<comment type="caution">
    <text evidence="9">The sequence shown here is derived from an EMBL/GenBank/DDBJ whole genome shotgun (WGS) entry which is preliminary data.</text>
</comment>
<feature type="transmembrane region" description="Helical" evidence="7">
    <location>
        <begin position="241"/>
        <end position="263"/>
    </location>
</feature>
<dbReference type="EMBL" id="JAHUZB010000001">
    <property type="protein sequence ID" value="MBV7389363.1"/>
    <property type="molecule type" value="Genomic_DNA"/>
</dbReference>
<dbReference type="InterPro" id="IPR045621">
    <property type="entry name" value="BPD_transp_1_N"/>
</dbReference>
<keyword evidence="2 7" id="KW-0813">Transport</keyword>
<evidence type="ECO:0000256" key="4">
    <source>
        <dbReference type="ARBA" id="ARBA00022692"/>
    </source>
</evidence>
<proteinExistence type="inferred from homology"/>
<dbReference type="CDD" id="cd06261">
    <property type="entry name" value="TM_PBP2"/>
    <property type="match status" value="1"/>
</dbReference>
<gene>
    <name evidence="9" type="ORF">KUA55_01625</name>
</gene>
<dbReference type="PANTHER" id="PTHR43163:SF6">
    <property type="entry name" value="DIPEPTIDE TRANSPORT SYSTEM PERMEASE PROTEIN DPPB-RELATED"/>
    <property type="match status" value="1"/>
</dbReference>
<dbReference type="PROSITE" id="PS50928">
    <property type="entry name" value="ABC_TM1"/>
    <property type="match status" value="1"/>
</dbReference>
<organism evidence="9 10">
    <name type="scientific">Enterococcus alishanensis</name>
    <dbReference type="NCBI Taxonomy" id="1303817"/>
    <lineage>
        <taxon>Bacteria</taxon>
        <taxon>Bacillati</taxon>
        <taxon>Bacillota</taxon>
        <taxon>Bacilli</taxon>
        <taxon>Lactobacillales</taxon>
        <taxon>Enterococcaceae</taxon>
        <taxon>Enterococcus</taxon>
    </lineage>
</organism>
<dbReference type="Proteomes" id="UP000774130">
    <property type="component" value="Unassembled WGS sequence"/>
</dbReference>
<dbReference type="InterPro" id="IPR000515">
    <property type="entry name" value="MetI-like"/>
</dbReference>